<proteinExistence type="predicted"/>
<dbReference type="OrthoDB" id="387794at2759"/>
<dbReference type="InterPro" id="IPR008780">
    <property type="entry name" value="Plasmodium_Vir"/>
</dbReference>
<sequence length="512" mass="59608">MFNIKSKEIEKPIPTNTALDDCDKYSKIHHYGNVEKAKRLCNNFARLNKFLVTNNKSDVNHCNFLNYWFNSEFSQTCYSENNCIRDVYNGMDTYLQDNDEYTTLNCELCKINNDKLNKMNKLFNLHKNYSKLNTIISSKSEQDKKEILTLSTQCCAHYSDVSYLCNGDNENKNPEFCKKLNDFKSKYDELNKKVDKPGPDFYDYFIKLSECPNNKIITTAVTGSIIGLIPLFGVLYKQDLDKNELATLSSQCCTDYNGNKEKANILCNNFSRLNKFLVSIKSEIHNYCNFLNYWFNSELSQALFSKNDSISDVYIGMETYLYTNQEYSPLNCELCNINKDELNKMKILYNLHEKRIEIHNIVNSQEQFEENKLHEPSTECFTNYNKGLAMCNNKEEKFCMLLENFKAEYRKLYPMVEKKGHDYSKYFKRLSGNENSNVVSTAVTGSIVGLIPLFGVLYKFTPMGEVLRSKIGILNNDISNNDEEMIKMSIMEQENGHLKYQQGKYNIKYQAL</sequence>
<reference evidence="1" key="1">
    <citation type="submission" date="2016-07" db="EMBL/GenBank/DDBJ databases">
        <authorList>
            <consortium name="Pathogen Informatics"/>
        </authorList>
    </citation>
    <scope>NUCLEOTIDE SEQUENCE</scope>
</reference>
<dbReference type="VEuPathDB" id="PlasmoDB:PVP01_0011130"/>
<gene>
    <name evidence="1" type="ORF">PVP01_0011130</name>
</gene>
<accession>A0A565A7Z0</accession>
<protein>
    <submittedName>
        <fullName evidence="1">VIR protein</fullName>
    </submittedName>
</protein>
<name>A0A565A7Z0_PLAVI</name>
<dbReference type="VEuPathDB" id="PlasmoDB:PVPAM_000040100"/>
<dbReference type="Pfam" id="PF05795">
    <property type="entry name" value="Plasmodium_Vir"/>
    <property type="match status" value="1"/>
</dbReference>
<dbReference type="Proteomes" id="UP000220605">
    <property type="component" value="Unassembled WGS sequence"/>
</dbReference>
<evidence type="ECO:0000313" key="1">
    <source>
        <dbReference type="EMBL" id="VVA00399.1"/>
    </source>
</evidence>
<dbReference type="AlphaFoldDB" id="A0A565A7Z0"/>
<organism evidence="1">
    <name type="scientific">Plasmodium vivax</name>
    <name type="common">malaria parasite P. vivax</name>
    <dbReference type="NCBI Taxonomy" id="5855"/>
    <lineage>
        <taxon>Eukaryota</taxon>
        <taxon>Sar</taxon>
        <taxon>Alveolata</taxon>
        <taxon>Apicomplexa</taxon>
        <taxon>Aconoidasida</taxon>
        <taxon>Haemosporida</taxon>
        <taxon>Plasmodiidae</taxon>
        <taxon>Plasmodium</taxon>
        <taxon>Plasmodium (Plasmodium)</taxon>
    </lineage>
</organism>
<dbReference type="EMBL" id="FLZR02000225">
    <property type="protein sequence ID" value="VVA00399.1"/>
    <property type="molecule type" value="Genomic_DNA"/>
</dbReference>